<dbReference type="EMBL" id="CAMAPE010000004">
    <property type="protein sequence ID" value="CAH9056243.1"/>
    <property type="molecule type" value="Genomic_DNA"/>
</dbReference>
<name>A0A9P0YHQ4_CUSEU</name>
<evidence type="ECO:0000313" key="1">
    <source>
        <dbReference type="EMBL" id="CAH9056243.1"/>
    </source>
</evidence>
<reference evidence="1" key="1">
    <citation type="submission" date="2022-07" db="EMBL/GenBank/DDBJ databases">
        <authorList>
            <person name="Macas J."/>
            <person name="Novak P."/>
            <person name="Neumann P."/>
        </authorList>
    </citation>
    <scope>NUCLEOTIDE SEQUENCE</scope>
</reference>
<dbReference type="PANTHER" id="PTHR33223:SF9">
    <property type="entry name" value="RETROTRANSPOSON GAG DOMAIN-CONTAINING PROTEIN"/>
    <property type="match status" value="1"/>
</dbReference>
<protein>
    <submittedName>
        <fullName evidence="1">Uncharacterized protein</fullName>
    </submittedName>
</protein>
<keyword evidence="2" id="KW-1185">Reference proteome</keyword>
<comment type="caution">
    <text evidence="1">The sequence shown here is derived from an EMBL/GenBank/DDBJ whole genome shotgun (WGS) entry which is preliminary data.</text>
</comment>
<organism evidence="1 2">
    <name type="scientific">Cuscuta europaea</name>
    <name type="common">European dodder</name>
    <dbReference type="NCBI Taxonomy" id="41803"/>
    <lineage>
        <taxon>Eukaryota</taxon>
        <taxon>Viridiplantae</taxon>
        <taxon>Streptophyta</taxon>
        <taxon>Embryophyta</taxon>
        <taxon>Tracheophyta</taxon>
        <taxon>Spermatophyta</taxon>
        <taxon>Magnoliopsida</taxon>
        <taxon>eudicotyledons</taxon>
        <taxon>Gunneridae</taxon>
        <taxon>Pentapetalae</taxon>
        <taxon>asterids</taxon>
        <taxon>lamiids</taxon>
        <taxon>Solanales</taxon>
        <taxon>Convolvulaceae</taxon>
        <taxon>Cuscuteae</taxon>
        <taxon>Cuscuta</taxon>
        <taxon>Cuscuta subgen. Cuscuta</taxon>
    </lineage>
</organism>
<proteinExistence type="predicted"/>
<dbReference type="OrthoDB" id="1748993at2759"/>
<dbReference type="PANTHER" id="PTHR33223">
    <property type="entry name" value="CCHC-TYPE DOMAIN-CONTAINING PROTEIN"/>
    <property type="match status" value="1"/>
</dbReference>
<sequence>MTMRQMQADPTDPVSMILEQLKEMRDKINCIPGVPPPLDIALQTCYTDSPFGRHITDVEIPRKFDAPSMKLFDGTSDPLEHIAQYKQRMLAISTRSEQREACMCRAFETTLTGPTLTCFVNLPNKGINSFVELVNLFNQQFTSS</sequence>
<evidence type="ECO:0000313" key="2">
    <source>
        <dbReference type="Proteomes" id="UP001152484"/>
    </source>
</evidence>
<accession>A0A9P0YHQ4</accession>
<dbReference type="Proteomes" id="UP001152484">
    <property type="component" value="Unassembled WGS sequence"/>
</dbReference>
<dbReference type="AlphaFoldDB" id="A0A9P0YHQ4"/>
<gene>
    <name evidence="1" type="ORF">CEURO_LOCUS886</name>
</gene>